<feature type="compositionally biased region" description="Acidic residues" evidence="1">
    <location>
        <begin position="202"/>
        <end position="223"/>
    </location>
</feature>
<sequence length="231" mass="25584">MLPSAGADDGYPPIGFYFRPSGGLPPPPPPPASSSGGYLGPMAIHGQNCALHRQDMVQGVDVFAATPDALPFDQRLHVRGNGDVRAHFFGDRPTDIRGREVPGGAWLPCGVGGEEKAYSGADGEETVAYRRKYEFRYHRDEAGGGETVVPEHEQPRWRWRMKEYRLNKDAAAFHRARAQPNPKANLDCVVRVIYTKEDDDVFEGEEDLPMDVDEFDSEDEYADDSMAATVE</sequence>
<proteinExistence type="predicted"/>
<dbReference type="SUPFAM" id="SSF101941">
    <property type="entry name" value="NAC domain"/>
    <property type="match status" value="1"/>
</dbReference>
<evidence type="ECO:0000313" key="3">
    <source>
        <dbReference type="Proteomes" id="UP000006038"/>
    </source>
</evidence>
<feature type="region of interest" description="Disordered" evidence="1">
    <location>
        <begin position="202"/>
        <end position="231"/>
    </location>
</feature>
<reference evidence="2" key="2">
    <citation type="submission" date="2013-04" db="UniProtKB">
        <authorList>
            <consortium name="EnsemblPlants"/>
        </authorList>
    </citation>
    <scope>IDENTIFICATION</scope>
</reference>
<accession>J3LYV4</accession>
<feature type="region of interest" description="Disordered" evidence="1">
    <location>
        <begin position="16"/>
        <end position="38"/>
    </location>
</feature>
<dbReference type="GO" id="GO:0006355">
    <property type="term" value="P:regulation of DNA-templated transcription"/>
    <property type="evidence" value="ECO:0007669"/>
    <property type="project" value="InterPro"/>
</dbReference>
<dbReference type="Proteomes" id="UP000006038">
    <property type="component" value="Chromosome 4"/>
</dbReference>
<dbReference type="AlphaFoldDB" id="J3LYV4"/>
<feature type="compositionally biased region" description="Pro residues" evidence="1">
    <location>
        <begin position="23"/>
        <end position="32"/>
    </location>
</feature>
<keyword evidence="3" id="KW-1185">Reference proteome</keyword>
<dbReference type="EnsemblPlants" id="OB04G23290.1">
    <property type="protein sequence ID" value="OB04G23290.1"/>
    <property type="gene ID" value="OB04G23290"/>
</dbReference>
<dbReference type="Gramene" id="OB04G23290.1">
    <property type="protein sequence ID" value="OB04G23290.1"/>
    <property type="gene ID" value="OB04G23290"/>
</dbReference>
<reference evidence="2" key="1">
    <citation type="journal article" date="2013" name="Nat. Commun.">
        <title>Whole-genome sequencing of Oryza brachyantha reveals mechanisms underlying Oryza genome evolution.</title>
        <authorList>
            <person name="Chen J."/>
            <person name="Huang Q."/>
            <person name="Gao D."/>
            <person name="Wang J."/>
            <person name="Lang Y."/>
            <person name="Liu T."/>
            <person name="Li B."/>
            <person name="Bai Z."/>
            <person name="Luis Goicoechea J."/>
            <person name="Liang C."/>
            <person name="Chen C."/>
            <person name="Zhang W."/>
            <person name="Sun S."/>
            <person name="Liao Y."/>
            <person name="Zhang X."/>
            <person name="Yang L."/>
            <person name="Song C."/>
            <person name="Wang M."/>
            <person name="Shi J."/>
            <person name="Liu G."/>
            <person name="Liu J."/>
            <person name="Zhou H."/>
            <person name="Zhou W."/>
            <person name="Yu Q."/>
            <person name="An N."/>
            <person name="Chen Y."/>
            <person name="Cai Q."/>
            <person name="Wang B."/>
            <person name="Liu B."/>
            <person name="Min J."/>
            <person name="Huang Y."/>
            <person name="Wu H."/>
            <person name="Li Z."/>
            <person name="Zhang Y."/>
            <person name="Yin Y."/>
            <person name="Song W."/>
            <person name="Jiang J."/>
            <person name="Jackson S.A."/>
            <person name="Wing R.A."/>
            <person name="Wang J."/>
            <person name="Chen M."/>
        </authorList>
    </citation>
    <scope>NUCLEOTIDE SEQUENCE [LARGE SCALE GENOMIC DNA]</scope>
    <source>
        <strain evidence="2">cv. IRGC 101232</strain>
    </source>
</reference>
<dbReference type="GO" id="GO:0003677">
    <property type="term" value="F:DNA binding"/>
    <property type="evidence" value="ECO:0007669"/>
    <property type="project" value="InterPro"/>
</dbReference>
<dbReference type="HOGENOM" id="CLU_1201430_0_0_1"/>
<name>J3LYV4_ORYBR</name>
<organism evidence="2">
    <name type="scientific">Oryza brachyantha</name>
    <name type="common">malo sina</name>
    <dbReference type="NCBI Taxonomy" id="4533"/>
    <lineage>
        <taxon>Eukaryota</taxon>
        <taxon>Viridiplantae</taxon>
        <taxon>Streptophyta</taxon>
        <taxon>Embryophyta</taxon>
        <taxon>Tracheophyta</taxon>
        <taxon>Spermatophyta</taxon>
        <taxon>Magnoliopsida</taxon>
        <taxon>Liliopsida</taxon>
        <taxon>Poales</taxon>
        <taxon>Poaceae</taxon>
        <taxon>BOP clade</taxon>
        <taxon>Oryzoideae</taxon>
        <taxon>Oryzeae</taxon>
        <taxon>Oryzinae</taxon>
        <taxon>Oryza</taxon>
    </lineage>
</organism>
<dbReference type="Gene3D" id="2.170.150.80">
    <property type="entry name" value="NAC domain"/>
    <property type="match status" value="1"/>
</dbReference>
<protein>
    <submittedName>
        <fullName evidence="2">Uncharacterized protein</fullName>
    </submittedName>
</protein>
<evidence type="ECO:0000313" key="2">
    <source>
        <dbReference type="EnsemblPlants" id="OB04G23290.1"/>
    </source>
</evidence>
<dbReference type="InterPro" id="IPR036093">
    <property type="entry name" value="NAC_dom_sf"/>
</dbReference>
<evidence type="ECO:0000256" key="1">
    <source>
        <dbReference type="SAM" id="MobiDB-lite"/>
    </source>
</evidence>